<gene>
    <name evidence="1" type="ORF">VCUG_01975</name>
</gene>
<proteinExistence type="predicted"/>
<name>L2GT48_VAVCU</name>
<evidence type="ECO:0000313" key="1">
    <source>
        <dbReference type="EMBL" id="ELA46542.1"/>
    </source>
</evidence>
<dbReference type="HOGENOM" id="CLU_2185954_0_0_1"/>
<dbReference type="RefSeq" id="XP_008074990.1">
    <property type="nucleotide sequence ID" value="XM_008076799.1"/>
</dbReference>
<evidence type="ECO:0000313" key="2">
    <source>
        <dbReference type="Proteomes" id="UP000011081"/>
    </source>
</evidence>
<dbReference type="EMBL" id="GL877441">
    <property type="protein sequence ID" value="ELA46542.1"/>
    <property type="molecule type" value="Genomic_DNA"/>
</dbReference>
<protein>
    <submittedName>
        <fullName evidence="1">Uncharacterized protein</fullName>
    </submittedName>
</protein>
<sequence>MKVVQLVNTDKSTIEMIIGWFAKTGIFDLLKGGSPSFGITVQDGKKKLVINRLCYFHLWNGIKAVIDKNLFCFGNIALSSSGHFRLILCFGNGLWIAFRPIITSFRYCP</sequence>
<keyword evidence="2" id="KW-1185">Reference proteome</keyword>
<accession>L2GT48</accession>
<dbReference type="GeneID" id="19879844"/>
<organism evidence="1 2">
    <name type="scientific">Vavraia culicis (isolate floridensis)</name>
    <name type="common">Microsporidian parasite</name>
    <dbReference type="NCBI Taxonomy" id="948595"/>
    <lineage>
        <taxon>Eukaryota</taxon>
        <taxon>Fungi</taxon>
        <taxon>Fungi incertae sedis</taxon>
        <taxon>Microsporidia</taxon>
        <taxon>Pleistophoridae</taxon>
        <taxon>Vavraia</taxon>
    </lineage>
</organism>
<reference evidence="2" key="1">
    <citation type="submission" date="2011-03" db="EMBL/GenBank/DDBJ databases">
        <title>The genome sequence of Vavraia culicis strain floridensis.</title>
        <authorList>
            <consortium name="The Broad Institute Genome Sequencing Platform"/>
            <person name="Cuomo C."/>
            <person name="Becnel J."/>
            <person name="Sanscrainte N."/>
            <person name="Young S.K."/>
            <person name="Zeng Q."/>
            <person name="Gargeya S."/>
            <person name="Fitzgerald M."/>
            <person name="Haas B."/>
            <person name="Abouelleil A."/>
            <person name="Alvarado L."/>
            <person name="Arachchi H.M."/>
            <person name="Berlin A."/>
            <person name="Chapman S.B."/>
            <person name="Gearin G."/>
            <person name="Goldberg J."/>
            <person name="Griggs A."/>
            <person name="Gujja S."/>
            <person name="Hansen M."/>
            <person name="Heiman D."/>
            <person name="Howarth C."/>
            <person name="Larimer J."/>
            <person name="Lui A."/>
            <person name="MacDonald P.J.P."/>
            <person name="McCowen C."/>
            <person name="Montmayeur A."/>
            <person name="Murphy C."/>
            <person name="Neiman D."/>
            <person name="Pearson M."/>
            <person name="Priest M."/>
            <person name="Roberts A."/>
            <person name="Saif S."/>
            <person name="Shea T."/>
            <person name="Sisk P."/>
            <person name="Stolte C."/>
            <person name="Sykes S."/>
            <person name="Wortman J."/>
            <person name="Nusbaum C."/>
            <person name="Birren B."/>
        </authorList>
    </citation>
    <scope>NUCLEOTIDE SEQUENCE [LARGE SCALE GENOMIC DNA]</scope>
    <source>
        <strain evidence="2">floridensis</strain>
    </source>
</reference>
<dbReference type="AlphaFoldDB" id="L2GT48"/>
<dbReference type="InParanoid" id="L2GT48"/>
<dbReference type="VEuPathDB" id="MicrosporidiaDB:VCUG_01975"/>
<dbReference type="Proteomes" id="UP000011081">
    <property type="component" value="Unassembled WGS sequence"/>
</dbReference>